<dbReference type="GO" id="GO:0045892">
    <property type="term" value="P:negative regulation of DNA-templated transcription"/>
    <property type="evidence" value="ECO:0007669"/>
    <property type="project" value="InterPro"/>
</dbReference>
<comment type="caution">
    <text evidence="2">The sequence shown here is derived from an EMBL/GenBank/DDBJ whole genome shotgun (WGS) entry which is preliminary data.</text>
</comment>
<dbReference type="GO" id="GO:0003677">
    <property type="term" value="F:DNA binding"/>
    <property type="evidence" value="ECO:0007669"/>
    <property type="project" value="InterPro"/>
</dbReference>
<dbReference type="PROSITE" id="PS50943">
    <property type="entry name" value="HTH_CROC1"/>
    <property type="match status" value="1"/>
</dbReference>
<name>A0A7W6RFU2_9PROT</name>
<dbReference type="InterPro" id="IPR010744">
    <property type="entry name" value="Phage_CI_N"/>
</dbReference>
<dbReference type="CDD" id="cd00093">
    <property type="entry name" value="HTH_XRE"/>
    <property type="match status" value="1"/>
</dbReference>
<evidence type="ECO:0000259" key="1">
    <source>
        <dbReference type="PROSITE" id="PS50943"/>
    </source>
</evidence>
<dbReference type="Proteomes" id="UP000554286">
    <property type="component" value="Unassembled WGS sequence"/>
</dbReference>
<keyword evidence="3" id="KW-1185">Reference proteome</keyword>
<dbReference type="EMBL" id="JACIGK010000024">
    <property type="protein sequence ID" value="MBB4267254.1"/>
    <property type="molecule type" value="Genomic_DNA"/>
</dbReference>
<evidence type="ECO:0000313" key="3">
    <source>
        <dbReference type="Proteomes" id="UP000554286"/>
    </source>
</evidence>
<reference evidence="2 3" key="1">
    <citation type="submission" date="2020-08" db="EMBL/GenBank/DDBJ databases">
        <title>Genome sequencing of Purple Non-Sulfur Bacteria from various extreme environments.</title>
        <authorList>
            <person name="Mayer M."/>
        </authorList>
    </citation>
    <scope>NUCLEOTIDE SEQUENCE [LARGE SCALE GENOMIC DNA]</scope>
    <source>
        <strain evidence="2 3">JA131</strain>
    </source>
</reference>
<dbReference type="InterPro" id="IPR010982">
    <property type="entry name" value="Lambda_DNA-bd_dom_sf"/>
</dbReference>
<protein>
    <submittedName>
        <fullName evidence="2">Transcriptional regulator with XRE-family HTH domain</fullName>
    </submittedName>
</protein>
<gene>
    <name evidence="2" type="ORF">GGD89_002895</name>
</gene>
<proteinExistence type="predicted"/>
<sequence length="191" mass="20142">MADMPGHKAKAMVGEGKGEGLAHRIRTAIGEESARSFAMRAGISDSTLRSILKGTSPTLDSLVPIARAADVSVDWLATGEGPMYRDGLARGAAAVPSPSMAVRGVASVPALDGRLLGLCFEGIRATYRDANARIDDRSAGELAGRLYADVIAATEGDTDLKAARVALRMGLYQLRRELHATVEENQSKHLA</sequence>
<dbReference type="Gene3D" id="1.10.260.40">
    <property type="entry name" value="lambda repressor-like DNA-binding domains"/>
    <property type="match status" value="1"/>
</dbReference>
<evidence type="ECO:0000313" key="2">
    <source>
        <dbReference type="EMBL" id="MBB4267254.1"/>
    </source>
</evidence>
<accession>A0A7W6RFU2</accession>
<dbReference type="InterPro" id="IPR001387">
    <property type="entry name" value="Cro/C1-type_HTH"/>
</dbReference>
<organism evidence="2 3">
    <name type="scientific">Roseospira visakhapatnamensis</name>
    <dbReference type="NCBI Taxonomy" id="390880"/>
    <lineage>
        <taxon>Bacteria</taxon>
        <taxon>Pseudomonadati</taxon>
        <taxon>Pseudomonadota</taxon>
        <taxon>Alphaproteobacteria</taxon>
        <taxon>Rhodospirillales</taxon>
        <taxon>Rhodospirillaceae</taxon>
        <taxon>Roseospira</taxon>
    </lineage>
</organism>
<dbReference type="Pfam" id="PF07022">
    <property type="entry name" value="Phage_CI_repr"/>
    <property type="match status" value="1"/>
</dbReference>
<dbReference type="RefSeq" id="WP_184046485.1">
    <property type="nucleotide sequence ID" value="NZ_JACIGK010000024.1"/>
</dbReference>
<dbReference type="AlphaFoldDB" id="A0A7W6RFU2"/>
<dbReference type="SUPFAM" id="SSF47413">
    <property type="entry name" value="lambda repressor-like DNA-binding domains"/>
    <property type="match status" value="1"/>
</dbReference>
<feature type="domain" description="HTH cro/C1-type" evidence="1">
    <location>
        <begin position="37"/>
        <end position="76"/>
    </location>
</feature>